<evidence type="ECO:0000313" key="2">
    <source>
        <dbReference type="Proteomes" id="UP000662618"/>
    </source>
</evidence>
<sequence>MINQIPYAGIIRIRCGSFPGIISAAILQHPIDAAKVELFSENKKLKVKVFLNRKRDKRFFFSDFEEDIKNPY</sequence>
<accession>A0A9N8QT31</accession>
<dbReference type="AlphaFoldDB" id="A0A9N8QT31"/>
<protein>
    <submittedName>
        <fullName evidence="1">Uncharacterized protein</fullName>
    </submittedName>
</protein>
<proteinExistence type="predicted"/>
<gene>
    <name evidence="1" type="ORF">CHRY9390_02728</name>
</gene>
<evidence type="ECO:0000313" key="1">
    <source>
        <dbReference type="EMBL" id="CAD7813909.1"/>
    </source>
</evidence>
<name>A0A9N8QT31_9FLAO</name>
<dbReference type="Proteomes" id="UP000662618">
    <property type="component" value="Unassembled WGS sequence"/>
</dbReference>
<dbReference type="EMBL" id="CAJIMS010000001">
    <property type="protein sequence ID" value="CAD7813909.1"/>
    <property type="molecule type" value="Genomic_DNA"/>
</dbReference>
<comment type="caution">
    <text evidence="1">The sequence shown here is derived from an EMBL/GenBank/DDBJ whole genome shotgun (WGS) entry which is preliminary data.</text>
</comment>
<reference evidence="1" key="1">
    <citation type="submission" date="2020-12" db="EMBL/GenBank/DDBJ databases">
        <authorList>
            <person name="Rodrigo-Torres L."/>
            <person name="Arahal R. D."/>
            <person name="Lucena T."/>
        </authorList>
    </citation>
    <scope>NUCLEOTIDE SEQUENCE</scope>
    <source>
        <strain evidence="1">CECT 9390</strain>
    </source>
</reference>
<organism evidence="1 2">
    <name type="scientific">Chryseobacterium aquaeductus</name>
    <dbReference type="NCBI Taxonomy" id="2675056"/>
    <lineage>
        <taxon>Bacteria</taxon>
        <taxon>Pseudomonadati</taxon>
        <taxon>Bacteroidota</taxon>
        <taxon>Flavobacteriia</taxon>
        <taxon>Flavobacteriales</taxon>
        <taxon>Weeksellaceae</taxon>
        <taxon>Chryseobacterium group</taxon>
        <taxon>Chryseobacterium</taxon>
    </lineage>
</organism>
<keyword evidence="2" id="KW-1185">Reference proteome</keyword>